<gene>
    <name evidence="2" type="ORF">K8V15_07130</name>
</gene>
<feature type="domain" description="DinB-like" evidence="1">
    <location>
        <begin position="25"/>
        <end position="104"/>
    </location>
</feature>
<evidence type="ECO:0000313" key="3">
    <source>
        <dbReference type="Proteomes" id="UP000712713"/>
    </source>
</evidence>
<dbReference type="InterPro" id="IPR024775">
    <property type="entry name" value="DinB-like"/>
</dbReference>
<dbReference type="Pfam" id="PF12867">
    <property type="entry name" value="DinB_2"/>
    <property type="match status" value="1"/>
</dbReference>
<proteinExistence type="predicted"/>
<accession>A0A921EQL4</accession>
<dbReference type="AlphaFoldDB" id="A0A921EQL4"/>
<organism evidence="2 3">
    <name type="scientific">Tessaracoccus flavescens</name>
    <dbReference type="NCBI Taxonomy" id="399497"/>
    <lineage>
        <taxon>Bacteria</taxon>
        <taxon>Bacillati</taxon>
        <taxon>Actinomycetota</taxon>
        <taxon>Actinomycetes</taxon>
        <taxon>Propionibacteriales</taxon>
        <taxon>Propionibacteriaceae</taxon>
        <taxon>Tessaracoccus</taxon>
    </lineage>
</organism>
<dbReference type="Proteomes" id="UP000712713">
    <property type="component" value="Unassembled WGS sequence"/>
</dbReference>
<evidence type="ECO:0000313" key="2">
    <source>
        <dbReference type="EMBL" id="HJE51736.1"/>
    </source>
</evidence>
<protein>
    <submittedName>
        <fullName evidence="2">DinB family protein</fullName>
    </submittedName>
</protein>
<reference evidence="2" key="1">
    <citation type="journal article" date="2021" name="PeerJ">
        <title>Extensive microbial diversity within the chicken gut microbiome revealed by metagenomics and culture.</title>
        <authorList>
            <person name="Gilroy R."/>
            <person name="Ravi A."/>
            <person name="Getino M."/>
            <person name="Pursley I."/>
            <person name="Horton D.L."/>
            <person name="Alikhan N.F."/>
            <person name="Baker D."/>
            <person name="Gharbi K."/>
            <person name="Hall N."/>
            <person name="Watson M."/>
            <person name="Adriaenssens E.M."/>
            <person name="Foster-Nyarko E."/>
            <person name="Jarju S."/>
            <person name="Secka A."/>
            <person name="Antonio M."/>
            <person name="Oren A."/>
            <person name="Chaudhuri R.R."/>
            <person name="La Ragione R."/>
            <person name="Hildebrand F."/>
            <person name="Pallen M.J."/>
        </authorList>
    </citation>
    <scope>NUCLEOTIDE SEQUENCE</scope>
    <source>
        <strain evidence="2">ChiGjej3B3-7470</strain>
    </source>
</reference>
<sequence>MRQVDDAEPGTTLVLGPGVIDFTFPPPEPAPLTTIAWRLGHVIAQVFGERNARYFGGPAMDQRNMAYPLTADAALAMLDEGQARWRAGVEELTDEALRLNCREPGF</sequence>
<evidence type="ECO:0000259" key="1">
    <source>
        <dbReference type="Pfam" id="PF12867"/>
    </source>
</evidence>
<comment type="caution">
    <text evidence="2">The sequence shown here is derived from an EMBL/GenBank/DDBJ whole genome shotgun (WGS) entry which is preliminary data.</text>
</comment>
<name>A0A921EQL4_9ACTN</name>
<dbReference type="InterPro" id="IPR034660">
    <property type="entry name" value="DinB/YfiT-like"/>
</dbReference>
<dbReference type="EMBL" id="DYZF01000182">
    <property type="protein sequence ID" value="HJE51736.1"/>
    <property type="molecule type" value="Genomic_DNA"/>
</dbReference>
<dbReference type="SUPFAM" id="SSF109854">
    <property type="entry name" value="DinB/YfiT-like putative metalloenzymes"/>
    <property type="match status" value="1"/>
</dbReference>
<reference evidence="2" key="2">
    <citation type="submission" date="2021-09" db="EMBL/GenBank/DDBJ databases">
        <authorList>
            <person name="Gilroy R."/>
        </authorList>
    </citation>
    <scope>NUCLEOTIDE SEQUENCE</scope>
    <source>
        <strain evidence="2">ChiGjej3B3-7470</strain>
    </source>
</reference>